<dbReference type="Proteomes" id="UP001496674">
    <property type="component" value="Chromosome"/>
</dbReference>
<keyword evidence="3" id="KW-1185">Reference proteome</keyword>
<dbReference type="EMBL" id="AP028055">
    <property type="protein sequence ID" value="BEH00216.1"/>
    <property type="molecule type" value="Genomic_DNA"/>
</dbReference>
<organism evidence="2 3">
    <name type="scientific">Bacteroides sedimenti</name>
    <dbReference type="NCBI Taxonomy" id="2136147"/>
    <lineage>
        <taxon>Bacteria</taxon>
        <taxon>Pseudomonadati</taxon>
        <taxon>Bacteroidota</taxon>
        <taxon>Bacteroidia</taxon>
        <taxon>Bacteroidales</taxon>
        <taxon>Bacteroidaceae</taxon>
        <taxon>Bacteroides</taxon>
    </lineage>
</organism>
<evidence type="ECO:0000256" key="1">
    <source>
        <dbReference type="ARBA" id="ARBA00022729"/>
    </source>
</evidence>
<name>A0ABM8IJ36_9BACE</name>
<dbReference type="InterPro" id="IPR014755">
    <property type="entry name" value="Cu-Rt/internalin_Ig-like"/>
</dbReference>
<dbReference type="Gene3D" id="2.60.40.4070">
    <property type="match status" value="1"/>
</dbReference>
<accession>A0ABM8IJ36</accession>
<reference evidence="2 3" key="1">
    <citation type="submission" date="2023-04" db="EMBL/GenBank/DDBJ databases">
        <title>Draft genome sequence of acteroides sedimenti strain YN3PY1.</title>
        <authorList>
            <person name="Yoshida N."/>
        </authorList>
    </citation>
    <scope>NUCLEOTIDE SEQUENCE [LARGE SCALE GENOMIC DNA]</scope>
    <source>
        <strain evidence="2 3">YN3PY1</strain>
    </source>
</reference>
<evidence type="ECO:0000313" key="2">
    <source>
        <dbReference type="EMBL" id="BEH00216.1"/>
    </source>
</evidence>
<dbReference type="Gene3D" id="2.60.40.1220">
    <property type="match status" value="1"/>
</dbReference>
<protein>
    <recommendedName>
        <fullName evidence="4">Lamin tail domain-containing protein</fullName>
    </recommendedName>
</protein>
<gene>
    <name evidence="2" type="ORF">BSYN_24800</name>
</gene>
<evidence type="ECO:0000313" key="3">
    <source>
        <dbReference type="Proteomes" id="UP001496674"/>
    </source>
</evidence>
<evidence type="ECO:0008006" key="4">
    <source>
        <dbReference type="Google" id="ProtNLM"/>
    </source>
</evidence>
<proteinExistence type="predicted"/>
<keyword evidence="1" id="KW-0732">Signal</keyword>
<sequence>MKEKESLVNSLAEALLDVSTRIQSLNGIITNENEKKELRFGSIVFNEIMANPSGIEDFPESEYIELFNRTDSLIVLRNSALFYGGKRYLLPPVSIEAKSYAVLCHQKYKEQWELQGVSVIGVNSFPALLNTGKLLWLEDEKGGLLSWVEYSDSWYKDSNKKGGGFSLECLDPDNLSNDAANWCASSDTKGGTPGAQNSVMKSFPDNREMALLSTNAIAPDTMMICFNKPMSLKPLSDLRNYHIDDSDLSLTKVIPDYPCGKNVKLALSGALNTGETLRLTLTNLSDVSGNKQNKEIKTELFIPDQLAKNDLLFNEILFNPRSGGACYVEISNVSGKSFSCGQLFLSVLKKDGTRSTPVALGKSEKLFSPQIELFFTKNVSAVASQYSCEPSSGVETADFPVLSVEKGTLYLLSDKGVLIDEMVYSDLMHTTSAKDKKGISLEKKAPGLSSLDAGNWSSASYNSGYGTPGLPNQCTEQAENELKPRFWIEKNTISPNNSDNNILQIHYLLTEEGYVVNTRIYDAYGREVFALPLMSGLPAEGVIEWNGKERDGTVCRIGIYIAYVEIHNAKGYLKKYKLPFALTR</sequence>